<dbReference type="eggNOG" id="ENOG502ZCID">
    <property type="taxonomic scope" value="Bacteria"/>
</dbReference>
<dbReference type="AlphaFoldDB" id="A4CL97"/>
<dbReference type="Proteomes" id="UP000009049">
    <property type="component" value="Chromosome"/>
</dbReference>
<protein>
    <submittedName>
        <fullName evidence="1">Uncharacterized protein</fullName>
    </submittedName>
</protein>
<evidence type="ECO:0000313" key="1">
    <source>
        <dbReference type="EMBL" id="EAR15646.1"/>
    </source>
</evidence>
<gene>
    <name evidence="1" type="ordered locus">RB2501_14999</name>
</gene>
<accession>A4CL97</accession>
<dbReference type="Pfam" id="PF19652">
    <property type="entry name" value="DUF6155"/>
    <property type="match status" value="1"/>
</dbReference>
<dbReference type="EMBL" id="CP001712">
    <property type="protein sequence ID" value="EAR15646.1"/>
    <property type="molecule type" value="Genomic_DNA"/>
</dbReference>
<proteinExistence type="predicted"/>
<keyword evidence="2" id="KW-1185">Reference proteome</keyword>
<sequence>MSKRALKKYVAGLDREALSEQLLDLYDRFPQVKTYYDFVFNPKEDKLLMEAKEKIRREYFPQGRRRPKARRSVAKNYIRHFGKLGMEPHLLADLMAYNLEIAAAFEKTRNCPDAFYRSIYKSYLDWTAYLVHQGIFGDFSDRHAALIAEIEKAGWPNAEDFLDRNEQLSL</sequence>
<dbReference type="KEGG" id="rbi:RB2501_14999"/>
<dbReference type="STRING" id="313596.RB2501_14999"/>
<evidence type="ECO:0000313" key="2">
    <source>
        <dbReference type="Proteomes" id="UP000009049"/>
    </source>
</evidence>
<dbReference type="RefSeq" id="WP_015754962.1">
    <property type="nucleotide sequence ID" value="NC_013222.1"/>
</dbReference>
<organism evidence="1 2">
    <name type="scientific">Robiginitalea biformata (strain ATCC BAA-864 / DSM 15991 / KCTC 12146 / HTCC2501)</name>
    <dbReference type="NCBI Taxonomy" id="313596"/>
    <lineage>
        <taxon>Bacteria</taxon>
        <taxon>Pseudomonadati</taxon>
        <taxon>Bacteroidota</taxon>
        <taxon>Flavobacteriia</taxon>
        <taxon>Flavobacteriales</taxon>
        <taxon>Flavobacteriaceae</taxon>
        <taxon>Robiginitalea</taxon>
    </lineage>
</organism>
<name>A4CL97_ROBBH</name>
<dbReference type="InterPro" id="IPR046153">
    <property type="entry name" value="DUF6155"/>
</dbReference>
<reference evidence="1 2" key="1">
    <citation type="journal article" date="2009" name="J. Bacteriol.">
        <title>Complete genome sequence of Robiginitalea biformata HTCC2501.</title>
        <authorList>
            <person name="Oh H.M."/>
            <person name="Giovannoni S.J."/>
            <person name="Lee K."/>
            <person name="Ferriera S."/>
            <person name="Johnson J."/>
            <person name="Cho J.C."/>
        </authorList>
    </citation>
    <scope>NUCLEOTIDE SEQUENCE [LARGE SCALE GENOMIC DNA]</scope>
    <source>
        <strain evidence="2">ATCC BAA-864 / HTCC2501 / KCTC 12146</strain>
    </source>
</reference>
<dbReference type="OrthoDB" id="979203at2"/>
<dbReference type="HOGENOM" id="CLU_122246_2_0_10"/>